<evidence type="ECO:0000313" key="3">
    <source>
        <dbReference type="Proteomes" id="UP000076959"/>
    </source>
</evidence>
<feature type="transmembrane region" description="Helical" evidence="1">
    <location>
        <begin position="359"/>
        <end position="380"/>
    </location>
</feature>
<dbReference type="Proteomes" id="UP000076959">
    <property type="component" value="Unassembled WGS sequence"/>
</dbReference>
<keyword evidence="1" id="KW-0812">Transmembrane</keyword>
<dbReference type="OrthoDB" id="8191324at2"/>
<keyword evidence="3" id="KW-1185">Reference proteome</keyword>
<keyword evidence="1" id="KW-0472">Membrane</keyword>
<feature type="transmembrane region" description="Helical" evidence="1">
    <location>
        <begin position="400"/>
        <end position="424"/>
    </location>
</feature>
<comment type="caution">
    <text evidence="2">The sequence shown here is derived from an EMBL/GenBank/DDBJ whole genome shotgun (WGS) entry which is preliminary data.</text>
</comment>
<feature type="transmembrane region" description="Helical" evidence="1">
    <location>
        <begin position="77"/>
        <end position="95"/>
    </location>
</feature>
<feature type="transmembrane region" description="Helical" evidence="1">
    <location>
        <begin position="144"/>
        <end position="164"/>
    </location>
</feature>
<feature type="transmembrane region" description="Helical" evidence="1">
    <location>
        <begin position="184"/>
        <end position="207"/>
    </location>
</feature>
<gene>
    <name evidence="2" type="ORF">AYJ54_29540</name>
</gene>
<feature type="transmembrane region" description="Helical" evidence="1">
    <location>
        <begin position="214"/>
        <end position="241"/>
    </location>
</feature>
<evidence type="ECO:0000313" key="2">
    <source>
        <dbReference type="EMBL" id="OAF01223.1"/>
    </source>
</evidence>
<dbReference type="AlphaFoldDB" id="A0A176Y9M8"/>
<sequence length="446" mass="48812">MISSSGFIDDVRFRLESKPGLAILVALHSVVTCLSLIKVANYQSYIHFSHAHVWTAVAIALAFSAVSLLFVTARFSFGYLAGFYLYTMILGFLWIDVFSNYSYARLFAGISAALSLVLLLLPVLFVRAPFRQLVILSQANFEHLLTAIMVLSAATVAVASTYNFRLVTIAHIYDYRDALDFPGALRYLIGWTSSTLLPFSFACYWLLGYRWRAALVLVLLLLFYPITLTKFAFFTPAWLIALTILTHFLAARSSAILSISIPMLIGLVAIALTDASLNSIPGRYFDLVNIRMIATASSALDIYNHFFNTHPLTSFCQISVLKILTHCPYQEPLAVMMQNTYGFGNLNASLFATEGVASVGIYLAPLTALASGLVLAIGNRASAGLSPRFVLVSSGVLPHVLLNVPLTVAMVTHGTAILFLLWYVMPRGMLKDQDARAASETSTPAA</sequence>
<protein>
    <submittedName>
        <fullName evidence="2">Uncharacterized protein</fullName>
    </submittedName>
</protein>
<dbReference type="STRING" id="1505087.AYJ54_29540"/>
<name>A0A176Y9M8_9BRAD</name>
<feature type="transmembrane region" description="Helical" evidence="1">
    <location>
        <begin position="51"/>
        <end position="70"/>
    </location>
</feature>
<reference evidence="2 3" key="1">
    <citation type="submission" date="2016-03" db="EMBL/GenBank/DDBJ databases">
        <title>Draft Genome Sequence of the Strain BR 10245 (Bradyrhizobium sp.) isolated from nodules of Centrolobium paraense.</title>
        <authorList>
            <person name="Simoes-Araujo J.L.Sr."/>
            <person name="Barauna A.C."/>
            <person name="Silva K."/>
            <person name="Zilli J.E."/>
        </authorList>
    </citation>
    <scope>NUCLEOTIDE SEQUENCE [LARGE SCALE GENOMIC DNA]</scope>
    <source>
        <strain evidence="2 3">BR 10245</strain>
    </source>
</reference>
<dbReference type="EMBL" id="LUUB01000106">
    <property type="protein sequence ID" value="OAF01223.1"/>
    <property type="molecule type" value="Genomic_DNA"/>
</dbReference>
<accession>A0A176Y9M8</accession>
<feature type="transmembrane region" description="Helical" evidence="1">
    <location>
        <begin position="101"/>
        <end position="124"/>
    </location>
</feature>
<feature type="transmembrane region" description="Helical" evidence="1">
    <location>
        <begin position="21"/>
        <end position="39"/>
    </location>
</feature>
<evidence type="ECO:0000256" key="1">
    <source>
        <dbReference type="SAM" id="Phobius"/>
    </source>
</evidence>
<keyword evidence="1" id="KW-1133">Transmembrane helix</keyword>
<dbReference type="RefSeq" id="WP_063707630.1">
    <property type="nucleotide sequence ID" value="NZ_LUUB01000106.1"/>
</dbReference>
<proteinExistence type="predicted"/>
<feature type="transmembrane region" description="Helical" evidence="1">
    <location>
        <begin position="253"/>
        <end position="273"/>
    </location>
</feature>
<organism evidence="2 3">
    <name type="scientific">Bradyrhizobium centrolobii</name>
    <dbReference type="NCBI Taxonomy" id="1505087"/>
    <lineage>
        <taxon>Bacteria</taxon>
        <taxon>Pseudomonadati</taxon>
        <taxon>Pseudomonadota</taxon>
        <taxon>Alphaproteobacteria</taxon>
        <taxon>Hyphomicrobiales</taxon>
        <taxon>Nitrobacteraceae</taxon>
        <taxon>Bradyrhizobium</taxon>
    </lineage>
</organism>